<feature type="domain" description="THIF-type NAD/FAD binding fold" evidence="2">
    <location>
        <begin position="55"/>
        <end position="386"/>
    </location>
</feature>
<reference evidence="3 4" key="2">
    <citation type="submission" date="2018-11" db="EMBL/GenBank/DDBJ databases">
        <authorList>
            <consortium name="Pathogen Informatics"/>
        </authorList>
    </citation>
    <scope>NUCLEOTIDE SEQUENCE [LARGE SCALE GENOMIC DNA]</scope>
</reference>
<dbReference type="InterPro" id="IPR035985">
    <property type="entry name" value="Ubiquitin-activating_enz"/>
</dbReference>
<comment type="similarity">
    <text evidence="1">Belongs to the ubiquitin-activating E1 family.</text>
</comment>
<dbReference type="GO" id="GO:0031510">
    <property type="term" value="C:SUMO activating enzyme complex"/>
    <property type="evidence" value="ECO:0007669"/>
    <property type="project" value="TreeGrafter"/>
</dbReference>
<evidence type="ECO:0000313" key="4">
    <source>
        <dbReference type="Proteomes" id="UP000050794"/>
    </source>
</evidence>
<dbReference type="PANTHER" id="PTHR10953">
    <property type="entry name" value="UBIQUITIN-ACTIVATING ENZYME E1"/>
    <property type="match status" value="1"/>
</dbReference>
<dbReference type="AlphaFoldDB" id="A0A183UYP5"/>
<dbReference type="SUPFAM" id="SSF69572">
    <property type="entry name" value="Activating enzymes of the ubiquitin-like proteins"/>
    <property type="match status" value="1"/>
</dbReference>
<evidence type="ECO:0000313" key="3">
    <source>
        <dbReference type="EMBL" id="VDM44936.1"/>
    </source>
</evidence>
<dbReference type="InterPro" id="IPR000594">
    <property type="entry name" value="ThiF_NAD_FAD-bd"/>
</dbReference>
<evidence type="ECO:0000313" key="5">
    <source>
        <dbReference type="WBParaSite" id="TCNE_0001361501-mRNA-1"/>
    </source>
</evidence>
<dbReference type="Gene3D" id="3.40.50.720">
    <property type="entry name" value="NAD(P)-binding Rossmann-like Domain"/>
    <property type="match status" value="1"/>
</dbReference>
<dbReference type="GO" id="GO:0016925">
    <property type="term" value="P:protein sumoylation"/>
    <property type="evidence" value="ECO:0007669"/>
    <property type="project" value="TreeGrafter"/>
</dbReference>
<dbReference type="WBParaSite" id="TCNE_0001361501-mRNA-1">
    <property type="protein sequence ID" value="TCNE_0001361501-mRNA-1"/>
    <property type="gene ID" value="TCNE_0001361501"/>
</dbReference>
<dbReference type="GO" id="GO:0005737">
    <property type="term" value="C:cytoplasm"/>
    <property type="evidence" value="ECO:0007669"/>
    <property type="project" value="TreeGrafter"/>
</dbReference>
<sequence length="397" mass="44514">MNVALKYSPSVVKRLTDTCYLLRDHFEMDVKEGESSKSAESSVNVAISDEEKAIYDRQIRLWGFEAQNRLRNSSVLIAGLSGCGAEVAKNLMLAGLKSVTENDESNQFLIAPGSIGQNRAEASRSRCHVLNPHVALHVDTSDIANKHDDFFKQFDLVVLIDQKYSTVAKIDKICRAAHIGFVAGGVFGWTGYGFFDFNEHIFLLKPRKVVMTMFSDEDGPSEEQPSPAKKARGNVGNVDVAQAGGQNQEIIDIGEDDEERVETKFHFASWEETMNVDWTQKKLIRKSKRLIPSCYFPIRALLRAYDSHDEVDLEFILKLWKEELESCNHRFDMQPLEESDSVFFTDPPFGPACAIVGAMVAQEAIKALSQNDEPLRNLFLYSALETAGFVCNFPPIV</sequence>
<dbReference type="Pfam" id="PF00899">
    <property type="entry name" value="ThiF"/>
    <property type="match status" value="1"/>
</dbReference>
<reference evidence="5" key="1">
    <citation type="submission" date="2016-06" db="UniProtKB">
        <authorList>
            <consortium name="WormBaseParasite"/>
        </authorList>
    </citation>
    <scope>IDENTIFICATION</scope>
</reference>
<accession>A0A183UYP5</accession>
<dbReference type="InterPro" id="IPR045886">
    <property type="entry name" value="ThiF/MoeB/HesA"/>
</dbReference>
<evidence type="ECO:0000259" key="2">
    <source>
        <dbReference type="Pfam" id="PF00899"/>
    </source>
</evidence>
<proteinExistence type="inferred from homology"/>
<dbReference type="PANTHER" id="PTHR10953:SF162">
    <property type="entry name" value="SUMO-ACTIVATING ENZYME SUBUNIT 1"/>
    <property type="match status" value="1"/>
</dbReference>
<evidence type="ECO:0000256" key="1">
    <source>
        <dbReference type="ARBA" id="ARBA00005673"/>
    </source>
</evidence>
<keyword evidence="4" id="KW-1185">Reference proteome</keyword>
<protein>
    <submittedName>
        <fullName evidence="5">SUMO-activating enzyme subunit aos-1</fullName>
    </submittedName>
</protein>
<dbReference type="GO" id="GO:0019948">
    <property type="term" value="F:SUMO activating enzyme activity"/>
    <property type="evidence" value="ECO:0007669"/>
    <property type="project" value="TreeGrafter"/>
</dbReference>
<name>A0A183UYP5_TOXCA</name>
<dbReference type="EMBL" id="UYWY01021809">
    <property type="protein sequence ID" value="VDM44936.1"/>
    <property type="molecule type" value="Genomic_DNA"/>
</dbReference>
<gene>
    <name evidence="3" type="ORF">TCNE_LOCUS13615</name>
</gene>
<dbReference type="Proteomes" id="UP000050794">
    <property type="component" value="Unassembled WGS sequence"/>
</dbReference>
<organism evidence="4 5">
    <name type="scientific">Toxocara canis</name>
    <name type="common">Canine roundworm</name>
    <dbReference type="NCBI Taxonomy" id="6265"/>
    <lineage>
        <taxon>Eukaryota</taxon>
        <taxon>Metazoa</taxon>
        <taxon>Ecdysozoa</taxon>
        <taxon>Nematoda</taxon>
        <taxon>Chromadorea</taxon>
        <taxon>Rhabditida</taxon>
        <taxon>Spirurina</taxon>
        <taxon>Ascaridomorpha</taxon>
        <taxon>Ascaridoidea</taxon>
        <taxon>Toxocaridae</taxon>
        <taxon>Toxocara</taxon>
    </lineage>
</organism>